<accession>A0A1U7JAR9</accession>
<evidence type="ECO:0008006" key="4">
    <source>
        <dbReference type="Google" id="ProtNLM"/>
    </source>
</evidence>
<keyword evidence="3" id="KW-1185">Reference proteome</keyword>
<dbReference type="Pfam" id="PF11360">
    <property type="entry name" value="DUF3110"/>
    <property type="match status" value="1"/>
</dbReference>
<proteinExistence type="predicted"/>
<organism evidence="2 3">
    <name type="scientific">Phormidium tenue NIES-30</name>
    <dbReference type="NCBI Taxonomy" id="549789"/>
    <lineage>
        <taxon>Bacteria</taxon>
        <taxon>Bacillati</taxon>
        <taxon>Cyanobacteriota</taxon>
        <taxon>Cyanophyceae</taxon>
        <taxon>Oscillatoriophycideae</taxon>
        <taxon>Oscillatoriales</taxon>
        <taxon>Oscillatoriaceae</taxon>
        <taxon>Phormidium</taxon>
    </lineage>
</organism>
<dbReference type="AlphaFoldDB" id="A0A1U7JAR9"/>
<dbReference type="EMBL" id="MRCG01000001">
    <property type="protein sequence ID" value="OKH50867.1"/>
    <property type="molecule type" value="Genomic_DNA"/>
</dbReference>
<dbReference type="InterPro" id="IPR021503">
    <property type="entry name" value="DUF3110"/>
</dbReference>
<gene>
    <name evidence="2" type="ORF">NIES30_01935</name>
</gene>
<comment type="caution">
    <text evidence="2">The sequence shown here is derived from an EMBL/GenBank/DDBJ whole genome shotgun (WGS) entry which is preliminary data.</text>
</comment>
<sequence length="133" mass="14788">MVVYVLLFNARTDNEGIHAETMNGQNIILMFEHEDDAIRYALMLEAQDFPEAAVEGFDQGEIEEFCDSAGYGYRLVPEGTLAVPPDQTLEQITWNPDDPDAVAPLADSAAPTDDNGLSQAELDRMRQQLEKLL</sequence>
<evidence type="ECO:0000313" key="2">
    <source>
        <dbReference type="EMBL" id="OKH50867.1"/>
    </source>
</evidence>
<dbReference type="RefSeq" id="WP_073606681.1">
    <property type="nucleotide sequence ID" value="NZ_MRCG01000001.1"/>
</dbReference>
<dbReference type="OrthoDB" id="461609at2"/>
<dbReference type="Proteomes" id="UP000185557">
    <property type="component" value="Unassembled WGS sequence"/>
</dbReference>
<feature type="compositionally biased region" description="Low complexity" evidence="1">
    <location>
        <begin position="101"/>
        <end position="111"/>
    </location>
</feature>
<protein>
    <recommendedName>
        <fullName evidence="4">DUF3110 domain-containing protein</fullName>
    </recommendedName>
</protein>
<evidence type="ECO:0000313" key="3">
    <source>
        <dbReference type="Proteomes" id="UP000185557"/>
    </source>
</evidence>
<evidence type="ECO:0000256" key="1">
    <source>
        <dbReference type="SAM" id="MobiDB-lite"/>
    </source>
</evidence>
<name>A0A1U7JAR9_9CYAN</name>
<dbReference type="STRING" id="549789.NIES30_01935"/>
<feature type="region of interest" description="Disordered" evidence="1">
    <location>
        <begin position="90"/>
        <end position="116"/>
    </location>
</feature>
<reference evidence="2 3" key="1">
    <citation type="submission" date="2016-11" db="EMBL/GenBank/DDBJ databases">
        <title>Draft Genome Sequences of Nine Cyanobacterial Strains from Diverse Habitats.</title>
        <authorList>
            <person name="Zhu T."/>
            <person name="Hou S."/>
            <person name="Lu X."/>
            <person name="Hess W.R."/>
        </authorList>
    </citation>
    <scope>NUCLEOTIDE SEQUENCE [LARGE SCALE GENOMIC DNA]</scope>
    <source>
        <strain evidence="2 3">NIES-30</strain>
    </source>
</reference>